<evidence type="ECO:0000313" key="9">
    <source>
        <dbReference type="Proteomes" id="UP000095009"/>
    </source>
</evidence>
<dbReference type="PANTHER" id="PTHR10131:SF94">
    <property type="entry name" value="TNF RECEPTOR-ASSOCIATED FACTOR 4"/>
    <property type="match status" value="1"/>
</dbReference>
<dbReference type="InterPro" id="IPR017907">
    <property type="entry name" value="Znf_RING_CS"/>
</dbReference>
<proteinExistence type="predicted"/>
<gene>
    <name evidence="8" type="ORF">NADFUDRAFT_52240</name>
</gene>
<sequence length="549" mass="62474">MPETETYHSETIYPVIASDIAMQGTKTIDSLNRLVDYSSLDYIDVPGHLLCPICQYPFVNPYTTKCGHTFCKECLIQALEPNVDLSVECRCPIDRRPLNRDYVEDIFPAPKIISNMVNDLVAYCPNKSRGCQFQDQRWLLQRHIKDVCDYALISCGGIKEDGSVCSQPTHRKFIMEERRIQRDYLLYGYSMLPPTNARLMYGSSNIHTKNNIKDSASSSESVETKDKSNSLKFDQPSKNNLHLNAIKDTKLYQKLASQDDMPLLELQEDIQIPCVHQESDCANGCGIKITKATKEAHNNIGCTKVMLSCEYCELQVAKPKLNLHFEQCPEMTISCSAKAYGCTWIGIRRDLEAEHQSKCHFIAMVPFLSKQDKKIELLEKENKSLRYHLDNISQSLANLPSFGNINRNDSVSSDSTTYSIETTESLGALPVLPVDLSMTNASISHMLMENDRLRADLDHLTTSLAELEMKQNTLFMQENFRNQEVMHSIKGMINTLRQQIHYILLEHRAFTTNSSNPVHIINQSSKVASTNPELLRRRLSDITRQDVKL</sequence>
<dbReference type="SUPFAM" id="SSF57850">
    <property type="entry name" value="RING/U-box"/>
    <property type="match status" value="1"/>
</dbReference>
<dbReference type="SUPFAM" id="SSF49599">
    <property type="entry name" value="TRAF domain-like"/>
    <property type="match status" value="2"/>
</dbReference>
<evidence type="ECO:0008006" key="10">
    <source>
        <dbReference type="Google" id="ProtNLM"/>
    </source>
</evidence>
<evidence type="ECO:0000259" key="6">
    <source>
        <dbReference type="PROSITE" id="PS50089"/>
    </source>
</evidence>
<dbReference type="GO" id="GO:0008270">
    <property type="term" value="F:zinc ion binding"/>
    <property type="evidence" value="ECO:0007669"/>
    <property type="project" value="UniProtKB-KW"/>
</dbReference>
<keyword evidence="9" id="KW-1185">Reference proteome</keyword>
<dbReference type="InterPro" id="IPR001293">
    <property type="entry name" value="Znf_TRAF"/>
</dbReference>
<feature type="domain" description="TRAF-type" evidence="7">
    <location>
        <begin position="296"/>
        <end position="343"/>
    </location>
</feature>
<dbReference type="OrthoDB" id="1630758at2759"/>
<dbReference type="Pfam" id="PF13445">
    <property type="entry name" value="zf-RING_UBOX"/>
    <property type="match status" value="1"/>
</dbReference>
<name>A0A1E3PIB5_9ASCO</name>
<dbReference type="EMBL" id="KV454411">
    <property type="protein sequence ID" value="ODQ64607.1"/>
    <property type="molecule type" value="Genomic_DNA"/>
</dbReference>
<evidence type="ECO:0000256" key="1">
    <source>
        <dbReference type="ARBA" id="ARBA00022723"/>
    </source>
</evidence>
<keyword evidence="1 4" id="KW-0479">Metal-binding</keyword>
<evidence type="ECO:0000259" key="7">
    <source>
        <dbReference type="PROSITE" id="PS50145"/>
    </source>
</evidence>
<keyword evidence="2 4" id="KW-0863">Zinc-finger</keyword>
<accession>A0A1E3PIB5</accession>
<evidence type="ECO:0000256" key="2">
    <source>
        <dbReference type="ARBA" id="ARBA00022771"/>
    </source>
</evidence>
<feature type="domain" description="RING-type" evidence="6">
    <location>
        <begin position="51"/>
        <end position="95"/>
    </location>
</feature>
<dbReference type="STRING" id="857566.A0A1E3PIB5"/>
<protein>
    <recommendedName>
        <fullName evidence="10">RING-type domain-containing protein</fullName>
    </recommendedName>
</protein>
<keyword evidence="3 4" id="KW-0862">Zinc</keyword>
<organism evidence="8 9">
    <name type="scientific">Nadsonia fulvescens var. elongata DSM 6958</name>
    <dbReference type="NCBI Taxonomy" id="857566"/>
    <lineage>
        <taxon>Eukaryota</taxon>
        <taxon>Fungi</taxon>
        <taxon>Dikarya</taxon>
        <taxon>Ascomycota</taxon>
        <taxon>Saccharomycotina</taxon>
        <taxon>Dipodascomycetes</taxon>
        <taxon>Dipodascales</taxon>
        <taxon>Dipodascales incertae sedis</taxon>
        <taxon>Nadsonia</taxon>
    </lineage>
</organism>
<reference evidence="8 9" key="1">
    <citation type="journal article" date="2016" name="Proc. Natl. Acad. Sci. U.S.A.">
        <title>Comparative genomics of biotechnologically important yeasts.</title>
        <authorList>
            <person name="Riley R."/>
            <person name="Haridas S."/>
            <person name="Wolfe K.H."/>
            <person name="Lopes M.R."/>
            <person name="Hittinger C.T."/>
            <person name="Goeker M."/>
            <person name="Salamov A.A."/>
            <person name="Wisecaver J.H."/>
            <person name="Long T.M."/>
            <person name="Calvey C.H."/>
            <person name="Aerts A.L."/>
            <person name="Barry K.W."/>
            <person name="Choi C."/>
            <person name="Clum A."/>
            <person name="Coughlan A.Y."/>
            <person name="Deshpande S."/>
            <person name="Douglass A.P."/>
            <person name="Hanson S.J."/>
            <person name="Klenk H.-P."/>
            <person name="LaButti K.M."/>
            <person name="Lapidus A."/>
            <person name="Lindquist E.A."/>
            <person name="Lipzen A.M."/>
            <person name="Meier-Kolthoff J.P."/>
            <person name="Ohm R.A."/>
            <person name="Otillar R.P."/>
            <person name="Pangilinan J.L."/>
            <person name="Peng Y."/>
            <person name="Rokas A."/>
            <person name="Rosa C.A."/>
            <person name="Scheuner C."/>
            <person name="Sibirny A.A."/>
            <person name="Slot J.C."/>
            <person name="Stielow J.B."/>
            <person name="Sun H."/>
            <person name="Kurtzman C.P."/>
            <person name="Blackwell M."/>
            <person name="Grigoriev I.V."/>
            <person name="Jeffries T.W."/>
        </authorList>
    </citation>
    <scope>NUCLEOTIDE SEQUENCE [LARGE SCALE GENOMIC DNA]</scope>
    <source>
        <strain evidence="8 9">DSM 6958</strain>
    </source>
</reference>
<dbReference type="Gene3D" id="3.30.40.10">
    <property type="entry name" value="Zinc/RING finger domain, C3HC4 (zinc finger)"/>
    <property type="match status" value="2"/>
</dbReference>
<dbReference type="InterPro" id="IPR013083">
    <property type="entry name" value="Znf_RING/FYVE/PHD"/>
</dbReference>
<dbReference type="InterPro" id="IPR027370">
    <property type="entry name" value="Znf-RING_euk"/>
</dbReference>
<dbReference type="InterPro" id="IPR001841">
    <property type="entry name" value="Znf_RING"/>
</dbReference>
<feature type="zinc finger region" description="TRAF-type" evidence="4">
    <location>
        <begin position="296"/>
        <end position="343"/>
    </location>
</feature>
<dbReference type="PANTHER" id="PTHR10131">
    <property type="entry name" value="TNF RECEPTOR ASSOCIATED FACTOR"/>
    <property type="match status" value="1"/>
</dbReference>
<evidence type="ECO:0000256" key="4">
    <source>
        <dbReference type="PROSITE-ProRule" id="PRU00207"/>
    </source>
</evidence>
<evidence type="ECO:0000313" key="8">
    <source>
        <dbReference type="EMBL" id="ODQ64607.1"/>
    </source>
</evidence>
<dbReference type="PROSITE" id="PS50089">
    <property type="entry name" value="ZF_RING_2"/>
    <property type="match status" value="1"/>
</dbReference>
<dbReference type="Proteomes" id="UP000095009">
    <property type="component" value="Unassembled WGS sequence"/>
</dbReference>
<feature type="compositionally biased region" description="Polar residues" evidence="5">
    <location>
        <begin position="210"/>
        <end position="221"/>
    </location>
</feature>
<feature type="region of interest" description="Disordered" evidence="5">
    <location>
        <begin position="210"/>
        <end position="234"/>
    </location>
</feature>
<dbReference type="PROSITE" id="PS00518">
    <property type="entry name" value="ZF_RING_1"/>
    <property type="match status" value="1"/>
</dbReference>
<dbReference type="AlphaFoldDB" id="A0A1E3PIB5"/>
<evidence type="ECO:0000256" key="5">
    <source>
        <dbReference type="SAM" id="MobiDB-lite"/>
    </source>
</evidence>
<evidence type="ECO:0000256" key="3">
    <source>
        <dbReference type="ARBA" id="ARBA00022833"/>
    </source>
</evidence>
<dbReference type="PROSITE" id="PS50145">
    <property type="entry name" value="ZF_TRAF"/>
    <property type="match status" value="1"/>
</dbReference>
<dbReference type="SMART" id="SM00184">
    <property type="entry name" value="RING"/>
    <property type="match status" value="1"/>
</dbReference>